<protein>
    <submittedName>
        <fullName evidence="1">Uncharacterized protein</fullName>
    </submittedName>
</protein>
<dbReference type="EMBL" id="CM046388">
    <property type="protein sequence ID" value="KAI8572622.1"/>
    <property type="molecule type" value="Genomic_DNA"/>
</dbReference>
<evidence type="ECO:0000313" key="1">
    <source>
        <dbReference type="EMBL" id="KAI8572622.1"/>
    </source>
</evidence>
<proteinExistence type="predicted"/>
<reference evidence="1" key="1">
    <citation type="submission" date="2022-02" db="EMBL/GenBank/DDBJ databases">
        <title>Plant Genome Project.</title>
        <authorList>
            <person name="Zhang R.-G."/>
        </authorList>
    </citation>
    <scope>NUCLEOTIDE SEQUENCE</scope>
    <source>
        <strain evidence="1">AT1</strain>
    </source>
</reference>
<gene>
    <name evidence="1" type="ORF">RHMOL_Rhmol01G0213600</name>
</gene>
<dbReference type="Proteomes" id="UP001062846">
    <property type="component" value="Chromosome 1"/>
</dbReference>
<sequence>MFLLNIFNSVFALILLPMKTYNMMDEDYPIAINQETVCVTLPVRKSSMFLLTFLNSPVRLSLLTKIFGYTIIYRKIEVKDKWLNKDMQQPQKPREKIRQLVPTAKRKPGKIEGKEKWHNKDKEQPQRERKTSSQVVPMEKKKTKYDAYNFYFLSLPHFKDNLLYMHASWCSFF</sequence>
<evidence type="ECO:0000313" key="2">
    <source>
        <dbReference type="Proteomes" id="UP001062846"/>
    </source>
</evidence>
<organism evidence="1 2">
    <name type="scientific">Rhododendron molle</name>
    <name type="common">Chinese azalea</name>
    <name type="synonym">Azalea mollis</name>
    <dbReference type="NCBI Taxonomy" id="49168"/>
    <lineage>
        <taxon>Eukaryota</taxon>
        <taxon>Viridiplantae</taxon>
        <taxon>Streptophyta</taxon>
        <taxon>Embryophyta</taxon>
        <taxon>Tracheophyta</taxon>
        <taxon>Spermatophyta</taxon>
        <taxon>Magnoliopsida</taxon>
        <taxon>eudicotyledons</taxon>
        <taxon>Gunneridae</taxon>
        <taxon>Pentapetalae</taxon>
        <taxon>asterids</taxon>
        <taxon>Ericales</taxon>
        <taxon>Ericaceae</taxon>
        <taxon>Ericoideae</taxon>
        <taxon>Rhodoreae</taxon>
        <taxon>Rhododendron</taxon>
    </lineage>
</organism>
<name>A0ACC0Q712_RHOML</name>
<keyword evidence="2" id="KW-1185">Reference proteome</keyword>
<accession>A0ACC0Q712</accession>
<comment type="caution">
    <text evidence="1">The sequence shown here is derived from an EMBL/GenBank/DDBJ whole genome shotgun (WGS) entry which is preliminary data.</text>
</comment>